<dbReference type="EMBL" id="JAWJBA010000666">
    <property type="protein sequence ID" value="MDV2687380.1"/>
    <property type="molecule type" value="Genomic_DNA"/>
</dbReference>
<feature type="non-terminal residue" evidence="6">
    <location>
        <position position="1"/>
    </location>
</feature>
<dbReference type="InterPro" id="IPR009056">
    <property type="entry name" value="Cyt_c-like_dom"/>
</dbReference>
<dbReference type="RefSeq" id="WP_317124316.1">
    <property type="nucleotide sequence ID" value="NZ_JAWJBA010000666.1"/>
</dbReference>
<feature type="domain" description="Cytochrome c" evidence="5">
    <location>
        <begin position="24"/>
        <end position="84"/>
    </location>
</feature>
<name>A0ABU3XHR4_9BACI</name>
<dbReference type="InterPro" id="IPR036909">
    <property type="entry name" value="Cyt_c-like_dom_sf"/>
</dbReference>
<keyword evidence="1 4" id="KW-0349">Heme</keyword>
<evidence type="ECO:0000256" key="3">
    <source>
        <dbReference type="ARBA" id="ARBA00023004"/>
    </source>
</evidence>
<proteinExistence type="predicted"/>
<dbReference type="PROSITE" id="PS51007">
    <property type="entry name" value="CYTC"/>
    <property type="match status" value="1"/>
</dbReference>
<evidence type="ECO:0000313" key="7">
    <source>
        <dbReference type="Proteomes" id="UP001287282"/>
    </source>
</evidence>
<keyword evidence="2 4" id="KW-0479">Metal-binding</keyword>
<protein>
    <submittedName>
        <fullName evidence="6">Cytochrome c</fullName>
    </submittedName>
</protein>
<dbReference type="SUPFAM" id="SSF46626">
    <property type="entry name" value="Cytochrome c"/>
    <property type="match status" value="1"/>
</dbReference>
<dbReference type="Gene3D" id="1.10.760.10">
    <property type="entry name" value="Cytochrome c-like domain"/>
    <property type="match status" value="1"/>
</dbReference>
<evidence type="ECO:0000313" key="6">
    <source>
        <dbReference type="EMBL" id="MDV2687380.1"/>
    </source>
</evidence>
<evidence type="ECO:0000256" key="1">
    <source>
        <dbReference type="ARBA" id="ARBA00022617"/>
    </source>
</evidence>
<keyword evidence="7" id="KW-1185">Reference proteome</keyword>
<accession>A0ABU3XHR4</accession>
<evidence type="ECO:0000259" key="5">
    <source>
        <dbReference type="PROSITE" id="PS51007"/>
    </source>
</evidence>
<feature type="non-terminal residue" evidence="6">
    <location>
        <position position="84"/>
    </location>
</feature>
<dbReference type="Pfam" id="PF13442">
    <property type="entry name" value="Cytochrome_CBB3"/>
    <property type="match status" value="1"/>
</dbReference>
<evidence type="ECO:0000256" key="4">
    <source>
        <dbReference type="PROSITE-ProRule" id="PRU00433"/>
    </source>
</evidence>
<keyword evidence="3 4" id="KW-0408">Iron</keyword>
<evidence type="ECO:0000256" key="2">
    <source>
        <dbReference type="ARBA" id="ARBA00022723"/>
    </source>
</evidence>
<comment type="caution">
    <text evidence="6">The sequence shown here is derived from an EMBL/GenBank/DDBJ whole genome shotgun (WGS) entry which is preliminary data.</text>
</comment>
<sequence length="84" mass="8630">LAEQAKGAAATEAPAQRVHAIDAAIHERGAAVFARTCIACHGLDGRGVPPVFPPLDGSEWLAGDPTRAIDIVLHGLMGPITVRG</sequence>
<gene>
    <name evidence="6" type="ORF">RYX56_23830</name>
</gene>
<organism evidence="6 7">
    <name type="scientific">Alkalihalophilus lindianensis</name>
    <dbReference type="NCBI Taxonomy" id="1630542"/>
    <lineage>
        <taxon>Bacteria</taxon>
        <taxon>Bacillati</taxon>
        <taxon>Bacillota</taxon>
        <taxon>Bacilli</taxon>
        <taxon>Bacillales</taxon>
        <taxon>Bacillaceae</taxon>
        <taxon>Alkalihalophilus</taxon>
    </lineage>
</organism>
<reference evidence="6 7" key="1">
    <citation type="submission" date="2023-10" db="EMBL/GenBank/DDBJ databases">
        <title>Screening of Alkalihalobacillus lindianensis BZ-TG-R113 and Its Alleviation of Salt Stress on Rapeseed Growth.</title>
        <authorList>
            <person name="Zhao B."/>
            <person name="Guo T."/>
        </authorList>
    </citation>
    <scope>NUCLEOTIDE SEQUENCE [LARGE SCALE GENOMIC DNA]</scope>
    <source>
        <strain evidence="6 7">BZ-TG-R113</strain>
    </source>
</reference>
<dbReference type="Proteomes" id="UP001287282">
    <property type="component" value="Unassembled WGS sequence"/>
</dbReference>